<keyword evidence="2" id="KW-1133">Transmembrane helix</keyword>
<keyword evidence="5" id="KW-1185">Reference proteome</keyword>
<dbReference type="PANTHER" id="PTHR33371">
    <property type="entry name" value="INTERMEMBRANE PHOSPHOLIPID TRANSPORT SYSTEM BINDING PROTEIN MLAD-RELATED"/>
    <property type="match status" value="1"/>
</dbReference>
<feature type="region of interest" description="Disordered" evidence="1">
    <location>
        <begin position="451"/>
        <end position="473"/>
    </location>
</feature>
<reference evidence="5" key="1">
    <citation type="submission" date="2021-11" db="EMBL/GenBank/DDBJ databases">
        <title>Cultivation dependent microbiological survey of springs from the worlds oldest radium mine currently devoted to the extraction of radon-saturated water.</title>
        <authorList>
            <person name="Kapinusova G."/>
            <person name="Smrhova T."/>
            <person name="Strejcek M."/>
            <person name="Suman J."/>
            <person name="Jani K."/>
            <person name="Pajer P."/>
            <person name="Uhlik O."/>
        </authorList>
    </citation>
    <scope>NUCLEOTIDE SEQUENCE [LARGE SCALE GENOMIC DNA]</scope>
    <source>
        <strain evidence="5">J379</strain>
    </source>
</reference>
<sequence length="473" mass="49673">MRQRQRSLASNPVLIGAATVLVVLVGVFLAYNANSGLPFVPTYQLKAEMPNAANLVVGNEVRVGGTRVGIVDDIGTKEYPNGRTTAIVSMKLETTVDPLPKDSTIIVRPRSALGLKYVSIVKGTSSEGWEDGSTLPLTAATPEPVELDQVLNTFDEPTRRAGQVNLKNFGDAFAGRGAALNRTFEELNPLLDDLTPVMRNLADPDTGLGQLVRALQATAAEVAPVAEEQAQLFAGLDTTFAALANVAPDIQLATELAPESLETAISSFKTQRPFLRNSEQLFVALQPGAAALREAAPDLANTVEVGTPVLERVPAFNAELTTTLEVLEKFSDDPSTDLGLRGLTTLVGILNPTLADLTPTQTTCNYFGIALRNVSSLFSLGDGNGTAARASLMSPIEGPNGSAGPASAPAAGGGPAPEKNWLHLNPYPNTGQPGAENECEAGRERYIPGQVMIGNVPGNDGKKTDRTIRGGGN</sequence>
<evidence type="ECO:0000259" key="3">
    <source>
        <dbReference type="Pfam" id="PF02470"/>
    </source>
</evidence>
<organism evidence="4 5">
    <name type="scientific">Svornostia abyssi</name>
    <dbReference type="NCBI Taxonomy" id="2898438"/>
    <lineage>
        <taxon>Bacteria</taxon>
        <taxon>Bacillati</taxon>
        <taxon>Actinomycetota</taxon>
        <taxon>Thermoleophilia</taxon>
        <taxon>Solirubrobacterales</taxon>
        <taxon>Baekduiaceae</taxon>
        <taxon>Svornostia</taxon>
    </lineage>
</organism>
<accession>A0ABY5PFV9</accession>
<protein>
    <submittedName>
        <fullName evidence="4">MlaD family protein</fullName>
    </submittedName>
</protein>
<dbReference type="RefSeq" id="WP_353863972.1">
    <property type="nucleotide sequence ID" value="NZ_CP088295.1"/>
</dbReference>
<evidence type="ECO:0000313" key="5">
    <source>
        <dbReference type="Proteomes" id="UP001058860"/>
    </source>
</evidence>
<dbReference type="Pfam" id="PF02470">
    <property type="entry name" value="MlaD"/>
    <property type="match status" value="1"/>
</dbReference>
<proteinExistence type="predicted"/>
<feature type="domain" description="Mce/MlaD" evidence="3">
    <location>
        <begin position="41"/>
        <end position="123"/>
    </location>
</feature>
<feature type="transmembrane region" description="Helical" evidence="2">
    <location>
        <begin position="12"/>
        <end position="31"/>
    </location>
</feature>
<dbReference type="PANTHER" id="PTHR33371:SF4">
    <property type="entry name" value="INTERMEMBRANE PHOSPHOLIPID TRANSPORT SYSTEM BINDING PROTEIN MLAD"/>
    <property type="match status" value="1"/>
</dbReference>
<gene>
    <name evidence="4" type="ORF">LRS13_22805</name>
</gene>
<dbReference type="EMBL" id="CP088295">
    <property type="protein sequence ID" value="UUY03467.1"/>
    <property type="molecule type" value="Genomic_DNA"/>
</dbReference>
<name>A0ABY5PFV9_9ACTN</name>
<evidence type="ECO:0000313" key="4">
    <source>
        <dbReference type="EMBL" id="UUY03467.1"/>
    </source>
</evidence>
<dbReference type="InterPro" id="IPR052336">
    <property type="entry name" value="MlaD_Phospholipid_Transporter"/>
</dbReference>
<evidence type="ECO:0000256" key="2">
    <source>
        <dbReference type="SAM" id="Phobius"/>
    </source>
</evidence>
<evidence type="ECO:0000256" key="1">
    <source>
        <dbReference type="SAM" id="MobiDB-lite"/>
    </source>
</evidence>
<keyword evidence="2" id="KW-0812">Transmembrane</keyword>
<feature type="region of interest" description="Disordered" evidence="1">
    <location>
        <begin position="391"/>
        <end position="437"/>
    </location>
</feature>
<feature type="compositionally biased region" description="Basic and acidic residues" evidence="1">
    <location>
        <begin position="460"/>
        <end position="473"/>
    </location>
</feature>
<dbReference type="InterPro" id="IPR003399">
    <property type="entry name" value="Mce/MlaD"/>
</dbReference>
<dbReference type="Proteomes" id="UP001058860">
    <property type="component" value="Chromosome"/>
</dbReference>
<keyword evidence="2" id="KW-0472">Membrane</keyword>
<feature type="compositionally biased region" description="Low complexity" evidence="1">
    <location>
        <begin position="398"/>
        <end position="410"/>
    </location>
</feature>